<proteinExistence type="predicted"/>
<accession>A0A238Y6A4</accession>
<dbReference type="SUPFAM" id="SSF55486">
    <property type="entry name" value="Metalloproteases ('zincins'), catalytic domain"/>
    <property type="match status" value="1"/>
</dbReference>
<dbReference type="OrthoDB" id="178184at2"/>
<dbReference type="AlphaFoldDB" id="A0A238Y6A4"/>
<sequence length="635" mass="69978">MTLAGVNVPSVPTPDRRRLRTFAFDPMSTRLSGRYLVLDVPFETNLQPGPCGSLLQVVDFDATRDQWYEPVDLDAGAVLAQDGLRPSERDPRTHQQVVYAVAMSVIERFERFVGRRFRWRANHQLRLVPHAFEGRNAFFDPRRRAVLFGYYRADQRDPGPNLPGQVIFTCLSSDIIAHEITHAIVHRLRRYFAQATNSDVFALHEAFADLVALFQHFVHRDVVIQAVAATSGDLRRNSGLLDLAEEFGRSSGRGRALRSAIGTERTPDRFRRATEPHERGACFVAAVFDAYLDVYQASIADLLRIATGGSGVLPPGRLHPDLVNRVADEAVKNADRLLGMVVRAFDYLPVVDVTFGDVVRAIVTADRVLFPDDSGNLRGTLVEAMRRRGIYPPRVTSLADAALTWPAPEQPLSLADPAAPVDLQPLILSATRDLDLTGEAGPVISAAPAAGGRAGERRIDQQVGAWARRHAHALGLEPSVDIDLAGIHVAYRQAADRQPRPEIVVQLTQRRPDLEDPGLDENKRPVFRAGTTLIAGVDGRVEFVIAKPFPFLDEGAVAALPPGHAAHGHHRAGTDRLAALRRWLAGLEEDDALSAWTLEPAIDRLDFAAMHNDVGGEAADVRVHRRGAHVQRRVR</sequence>
<gene>
    <name evidence="1" type="ORF">SAMN06272737_11842</name>
</gene>
<evidence type="ECO:0008006" key="3">
    <source>
        <dbReference type="Google" id="ProtNLM"/>
    </source>
</evidence>
<organism evidence="1 2">
    <name type="scientific">Blastococcus mobilis</name>
    <dbReference type="NCBI Taxonomy" id="1938746"/>
    <lineage>
        <taxon>Bacteria</taxon>
        <taxon>Bacillati</taxon>
        <taxon>Actinomycetota</taxon>
        <taxon>Actinomycetes</taxon>
        <taxon>Geodermatophilales</taxon>
        <taxon>Geodermatophilaceae</taxon>
        <taxon>Blastococcus</taxon>
    </lineage>
</organism>
<dbReference type="RefSeq" id="WP_089337543.1">
    <property type="nucleotide sequence ID" value="NZ_FZNO01000018.1"/>
</dbReference>
<name>A0A238Y6A4_9ACTN</name>
<evidence type="ECO:0000313" key="2">
    <source>
        <dbReference type="Proteomes" id="UP000198403"/>
    </source>
</evidence>
<protein>
    <recommendedName>
        <fullName evidence="3">Peptidase M4</fullName>
    </recommendedName>
</protein>
<evidence type="ECO:0000313" key="1">
    <source>
        <dbReference type="EMBL" id="SNR66806.1"/>
    </source>
</evidence>
<reference evidence="1 2" key="1">
    <citation type="submission" date="2017-06" db="EMBL/GenBank/DDBJ databases">
        <authorList>
            <person name="Kim H.J."/>
            <person name="Triplett B.A."/>
        </authorList>
    </citation>
    <scope>NUCLEOTIDE SEQUENCE [LARGE SCALE GENOMIC DNA]</scope>
    <source>
        <strain evidence="1 2">DSM 44272</strain>
    </source>
</reference>
<dbReference type="CDD" id="cd09598">
    <property type="entry name" value="M4_like"/>
    <property type="match status" value="1"/>
</dbReference>
<keyword evidence="2" id="KW-1185">Reference proteome</keyword>
<dbReference type="Proteomes" id="UP000198403">
    <property type="component" value="Unassembled WGS sequence"/>
</dbReference>
<dbReference type="EMBL" id="FZNO01000018">
    <property type="protein sequence ID" value="SNR66806.1"/>
    <property type="molecule type" value="Genomic_DNA"/>
</dbReference>